<keyword evidence="2" id="KW-1185">Reference proteome</keyword>
<evidence type="ECO:0000313" key="2">
    <source>
        <dbReference type="Proteomes" id="UP000242715"/>
    </source>
</evidence>
<organism evidence="1 2">
    <name type="scientific">Trifolium subterraneum</name>
    <name type="common">Subterranean clover</name>
    <dbReference type="NCBI Taxonomy" id="3900"/>
    <lineage>
        <taxon>Eukaryota</taxon>
        <taxon>Viridiplantae</taxon>
        <taxon>Streptophyta</taxon>
        <taxon>Embryophyta</taxon>
        <taxon>Tracheophyta</taxon>
        <taxon>Spermatophyta</taxon>
        <taxon>Magnoliopsida</taxon>
        <taxon>eudicotyledons</taxon>
        <taxon>Gunneridae</taxon>
        <taxon>Pentapetalae</taxon>
        <taxon>rosids</taxon>
        <taxon>fabids</taxon>
        <taxon>Fabales</taxon>
        <taxon>Fabaceae</taxon>
        <taxon>Papilionoideae</taxon>
        <taxon>50 kb inversion clade</taxon>
        <taxon>NPAAA clade</taxon>
        <taxon>Hologalegina</taxon>
        <taxon>IRL clade</taxon>
        <taxon>Trifolieae</taxon>
        <taxon>Trifolium</taxon>
    </lineage>
</organism>
<gene>
    <name evidence="1" type="ORF">TSUD_84620</name>
</gene>
<protein>
    <submittedName>
        <fullName evidence="1">Uncharacterized protein</fullName>
    </submittedName>
</protein>
<dbReference type="Proteomes" id="UP000242715">
    <property type="component" value="Unassembled WGS sequence"/>
</dbReference>
<name>A0A2Z6PA54_TRISU</name>
<accession>A0A2Z6PA54</accession>
<dbReference type="AlphaFoldDB" id="A0A2Z6PA54"/>
<reference evidence="2" key="1">
    <citation type="journal article" date="2017" name="Front. Plant Sci.">
        <title>Climate Clever Clovers: New Paradigm to Reduce the Environmental Footprint of Ruminants by Breeding Low Methanogenic Forages Utilizing Haplotype Variation.</title>
        <authorList>
            <person name="Kaur P."/>
            <person name="Appels R."/>
            <person name="Bayer P.E."/>
            <person name="Keeble-Gagnere G."/>
            <person name="Wang J."/>
            <person name="Hirakawa H."/>
            <person name="Shirasawa K."/>
            <person name="Vercoe P."/>
            <person name="Stefanova K."/>
            <person name="Durmic Z."/>
            <person name="Nichols P."/>
            <person name="Revell C."/>
            <person name="Isobe S.N."/>
            <person name="Edwards D."/>
            <person name="Erskine W."/>
        </authorList>
    </citation>
    <scope>NUCLEOTIDE SEQUENCE [LARGE SCALE GENOMIC DNA]</scope>
    <source>
        <strain evidence="2">cv. Daliak</strain>
    </source>
</reference>
<dbReference type="EMBL" id="DF974115">
    <property type="protein sequence ID" value="GAU45345.1"/>
    <property type="molecule type" value="Genomic_DNA"/>
</dbReference>
<evidence type="ECO:0000313" key="1">
    <source>
        <dbReference type="EMBL" id="GAU45345.1"/>
    </source>
</evidence>
<sequence length="57" mass="6072">MEVLMGGEFVTDLLWSGGGCDGSMMGVVAAAGTDLSWRCCEVWWSGVDVEVTTKDLI</sequence>
<proteinExistence type="predicted"/>